<accession>A0A0A0CZL7</accession>
<dbReference type="SUPFAM" id="SSF48452">
    <property type="entry name" value="TPR-like"/>
    <property type="match status" value="2"/>
</dbReference>
<name>A0A0A0CZL7_9PROT</name>
<dbReference type="AlphaFoldDB" id="A0A0A0CZL7"/>
<evidence type="ECO:0008006" key="5">
    <source>
        <dbReference type="Google" id="ProtNLM"/>
    </source>
</evidence>
<dbReference type="PANTHER" id="PTHR45641:SF19">
    <property type="entry name" value="NEPHROCYSTIN-3"/>
    <property type="match status" value="1"/>
</dbReference>
<evidence type="ECO:0000256" key="2">
    <source>
        <dbReference type="ARBA" id="ARBA00022803"/>
    </source>
</evidence>
<keyword evidence="2" id="KW-0802">TPR repeat</keyword>
<comment type="caution">
    <text evidence="3">The sequence shown here is derived from an EMBL/GenBank/DDBJ whole genome shotgun (WGS) entry which is preliminary data.</text>
</comment>
<organism evidence="3 4">
    <name type="scientific">Inquilinus limosus MP06</name>
    <dbReference type="NCBI Taxonomy" id="1398085"/>
    <lineage>
        <taxon>Bacteria</taxon>
        <taxon>Pseudomonadati</taxon>
        <taxon>Pseudomonadota</taxon>
        <taxon>Alphaproteobacteria</taxon>
        <taxon>Rhodospirillales</taxon>
        <taxon>Rhodospirillaceae</taxon>
        <taxon>Inquilinus</taxon>
    </lineage>
</organism>
<protein>
    <recommendedName>
        <fullName evidence="5">Tetratricopeptide repeat protein</fullName>
    </recommendedName>
</protein>
<feature type="non-terminal residue" evidence="3">
    <location>
        <position position="463"/>
    </location>
</feature>
<reference evidence="3 4" key="1">
    <citation type="submission" date="2014-01" db="EMBL/GenBank/DDBJ databases">
        <title>Genome sequence determination for a cystic fibrosis isolate, Inquilinus limosus.</title>
        <authorList>
            <person name="Pino M."/>
            <person name="Di Conza J."/>
            <person name="Gutkind G."/>
        </authorList>
    </citation>
    <scope>NUCLEOTIDE SEQUENCE [LARGE SCALE GENOMIC DNA]</scope>
    <source>
        <strain evidence="3 4">MP06</strain>
    </source>
</reference>
<evidence type="ECO:0000256" key="1">
    <source>
        <dbReference type="ARBA" id="ARBA00022737"/>
    </source>
</evidence>
<gene>
    <name evidence="3" type="ORF">P409_33970</name>
</gene>
<dbReference type="Gene3D" id="1.25.40.10">
    <property type="entry name" value="Tetratricopeptide repeat domain"/>
    <property type="match status" value="2"/>
</dbReference>
<sequence length="463" mass="50128">MVLEQAGAAEEARGIRRDALDRLQQGDPELYARILNNTAIVLQNGGTLDSAADMFGRLVQALAAQPESTELGITHFNLAVLDRDRRQYGPAIEHHRKAIEILERLEGPLSAETIAAVGGLGQTYDIAGRPAAALPLLLDAHDRAVKALGDSDDTMIQANNLANVLRQLQRFDEAEPLDRAALAWRERNLGPADESTLISRKNLALDLIGLDRPKDAMELYRQVVATLEKERGPDNPETVDLRRERDMLAILTGTAPADDAVFAKLAADAKPSADSVRMANLLAGIAEKRGDAAAEGRLHRLSLRLSEATYGPLDPHTLAMLTNVARFERQQKATTAPATYRMLEQRLRLWSRREIASTSDPAVMELVAATTREPLGDILSYAMSATAGDPAATALFATVLLDWKDVLSLERTMLDTAAAGLSADDRALLDRVRALQAESLRQPRGAAAAEGTTHELGIAEATL</sequence>
<evidence type="ECO:0000313" key="3">
    <source>
        <dbReference type="EMBL" id="KGM30287.1"/>
    </source>
</evidence>
<proteinExistence type="predicted"/>
<dbReference type="InterPro" id="IPR011990">
    <property type="entry name" value="TPR-like_helical_dom_sf"/>
</dbReference>
<dbReference type="PANTHER" id="PTHR45641">
    <property type="entry name" value="TETRATRICOPEPTIDE REPEAT PROTEIN (AFU_ORTHOLOGUE AFUA_6G03870)"/>
    <property type="match status" value="1"/>
</dbReference>
<dbReference type="Proteomes" id="UP000029995">
    <property type="component" value="Unassembled WGS sequence"/>
</dbReference>
<keyword evidence="1" id="KW-0677">Repeat</keyword>
<dbReference type="Pfam" id="PF13424">
    <property type="entry name" value="TPR_12"/>
    <property type="match status" value="2"/>
</dbReference>
<dbReference type="OrthoDB" id="9787760at2"/>
<evidence type="ECO:0000313" key="4">
    <source>
        <dbReference type="Proteomes" id="UP000029995"/>
    </source>
</evidence>
<dbReference type="EMBL" id="JANX01000919">
    <property type="protein sequence ID" value="KGM30287.1"/>
    <property type="molecule type" value="Genomic_DNA"/>
</dbReference>